<comment type="caution">
    <text evidence="4">The sequence shown here is derived from an EMBL/GenBank/DDBJ whole genome shotgun (WGS) entry which is preliminary data.</text>
</comment>
<dbReference type="EMBL" id="RSEJ01000012">
    <property type="protein sequence ID" value="NBI53393.1"/>
    <property type="molecule type" value="Genomic_DNA"/>
</dbReference>
<protein>
    <recommendedName>
        <fullName evidence="2">Gamma-glutamylcyclotransferase family protein</fullName>
    </recommendedName>
</protein>
<gene>
    <name evidence="4" type="ORF">EIZ48_12480</name>
</gene>
<proteinExistence type="inferred from homology"/>
<accession>A0ABW9YI07</accession>
<sequence>MQLRAAVVARVFVYGTLRRGQSNHSLLEQASRLGACQLMSGYLLFNLGSYPGAKRSNLSHAPLYGEVYEVDRHTMVLLDQLEEYPELYTRELVETKYGAAWIYLYNPSAAGLPLLRHGDWCRR</sequence>
<name>A0ABW9YI07_9GAMM</name>
<evidence type="ECO:0000259" key="3">
    <source>
        <dbReference type="Pfam" id="PF06094"/>
    </source>
</evidence>
<comment type="similarity">
    <text evidence="1 2">Belongs to the gamma-glutamylcyclotransferase family.</text>
</comment>
<organism evidence="4 5">
    <name type="scientific">Photobacterium alginatilyticum</name>
    <dbReference type="NCBI Taxonomy" id="1775171"/>
    <lineage>
        <taxon>Bacteria</taxon>
        <taxon>Pseudomonadati</taxon>
        <taxon>Pseudomonadota</taxon>
        <taxon>Gammaproteobacteria</taxon>
        <taxon>Vibrionales</taxon>
        <taxon>Vibrionaceae</taxon>
        <taxon>Photobacterium</taxon>
    </lineage>
</organism>
<dbReference type="CDD" id="cd06661">
    <property type="entry name" value="GGCT_like"/>
    <property type="match status" value="1"/>
</dbReference>
<dbReference type="SUPFAM" id="SSF110857">
    <property type="entry name" value="Gamma-glutamyl cyclotransferase-like"/>
    <property type="match status" value="1"/>
</dbReference>
<dbReference type="PANTHER" id="PTHR12510">
    <property type="entry name" value="TROPONIN C-AKIN-1 PROTEIN"/>
    <property type="match status" value="1"/>
</dbReference>
<dbReference type="PANTHER" id="PTHR12510:SF4">
    <property type="entry name" value="GAMMA-GLUTAMYLAMINECYCLOTRANSFERASE"/>
    <property type="match status" value="1"/>
</dbReference>
<evidence type="ECO:0000256" key="1">
    <source>
        <dbReference type="ARBA" id="ARBA00008861"/>
    </source>
</evidence>
<reference evidence="4 5" key="1">
    <citation type="journal article" date="2017" name="Int. J. Syst. Evol. Microbiol.">
        <title>Photobacterium alginatilyticum sp. nov., a marine bacterium isolated from bottom seawater.</title>
        <authorList>
            <person name="Wang X."/>
            <person name="Wang Y."/>
            <person name="Yang X."/>
            <person name="Sun H."/>
            <person name="Li B."/>
            <person name="Zhang X.H."/>
        </authorList>
    </citation>
    <scope>NUCLEOTIDE SEQUENCE [LARGE SCALE GENOMIC DNA]</scope>
    <source>
        <strain evidence="4 5">P03D4</strain>
    </source>
</reference>
<dbReference type="Gene3D" id="3.10.490.10">
    <property type="entry name" value="Gamma-glutamyl cyclotransferase-like"/>
    <property type="match status" value="1"/>
</dbReference>
<dbReference type="InterPro" id="IPR009288">
    <property type="entry name" value="AIG2-like_dom"/>
</dbReference>
<dbReference type="InterPro" id="IPR039126">
    <property type="entry name" value="GGACT"/>
</dbReference>
<dbReference type="Proteomes" id="UP000738517">
    <property type="component" value="Unassembled WGS sequence"/>
</dbReference>
<evidence type="ECO:0000313" key="5">
    <source>
        <dbReference type="Proteomes" id="UP000738517"/>
    </source>
</evidence>
<evidence type="ECO:0000313" key="4">
    <source>
        <dbReference type="EMBL" id="NBI53393.1"/>
    </source>
</evidence>
<feature type="domain" description="Gamma-glutamylcyclotransferase AIG2-like" evidence="3">
    <location>
        <begin position="11"/>
        <end position="121"/>
    </location>
</feature>
<keyword evidence="5" id="KW-1185">Reference proteome</keyword>
<dbReference type="Pfam" id="PF06094">
    <property type="entry name" value="GGACT"/>
    <property type="match status" value="1"/>
</dbReference>
<evidence type="ECO:0000256" key="2">
    <source>
        <dbReference type="RuleBase" id="RU367036"/>
    </source>
</evidence>
<dbReference type="InterPro" id="IPR036568">
    <property type="entry name" value="GGCT-like_sf"/>
</dbReference>
<dbReference type="InterPro" id="IPR013024">
    <property type="entry name" value="GGCT-like"/>
</dbReference>